<feature type="domain" description="Sec23/Sec24 trunk" evidence="4">
    <location>
        <begin position="4"/>
        <end position="145"/>
    </location>
</feature>
<dbReference type="Proteomes" id="UP000192758">
    <property type="component" value="Unassembled WGS sequence"/>
</dbReference>
<comment type="similarity">
    <text evidence="1 2">Belongs to the SEC23/SEC24 family. SEC23 subfamily.</text>
</comment>
<dbReference type="Gene3D" id="3.40.50.410">
    <property type="entry name" value="von Willebrand factor, type A domain"/>
    <property type="match status" value="1"/>
</dbReference>
<dbReference type="InterPro" id="IPR006900">
    <property type="entry name" value="Sec23/24_helical_dom"/>
</dbReference>
<dbReference type="GO" id="GO:0000139">
    <property type="term" value="C:Golgi membrane"/>
    <property type="evidence" value="ECO:0007669"/>
    <property type="project" value="UniProtKB-SubCell"/>
</dbReference>
<dbReference type="EMBL" id="MNPJ01000014">
    <property type="protein sequence ID" value="OQS55092.1"/>
    <property type="molecule type" value="Genomic_DNA"/>
</dbReference>
<reference evidence="7 8" key="1">
    <citation type="journal article" date="2017" name="Environ. Microbiol.">
        <title>Decay of the glycolytic pathway and adaptation to intranuclear parasitism within Enterocytozoonidae microsporidia.</title>
        <authorList>
            <person name="Wiredu Boakye D."/>
            <person name="Jaroenlak P."/>
            <person name="Prachumwat A."/>
            <person name="Williams T.A."/>
            <person name="Bateman K.S."/>
            <person name="Itsathitphaisarn O."/>
            <person name="Sritunyalucksana K."/>
            <person name="Paszkiewicz K.H."/>
            <person name="Moore K.A."/>
            <person name="Stentiford G.D."/>
            <person name="Williams B.A."/>
        </authorList>
    </citation>
    <scope>NUCLEOTIDE SEQUENCE [LARGE SCALE GENOMIC DNA]</scope>
    <source>
        <strain evidence="7 8">TH1</strain>
    </source>
</reference>
<dbReference type="SUPFAM" id="SSF53300">
    <property type="entry name" value="vWA-like"/>
    <property type="match status" value="1"/>
</dbReference>
<proteinExistence type="inferred from homology"/>
<dbReference type="GO" id="GO:0005789">
    <property type="term" value="C:endoplasmic reticulum membrane"/>
    <property type="evidence" value="ECO:0007669"/>
    <property type="project" value="UniProtKB-SubCell"/>
</dbReference>
<dbReference type="Gene3D" id="3.40.20.10">
    <property type="entry name" value="Severin"/>
    <property type="match status" value="1"/>
</dbReference>
<sequence>MRVFLVKKSEKVEELLETIRELKKDPFPVLDGKKPNRCIGSVISFAISFLEGPFIDNPVKFLMFTQGPCTYGPGKTSSIEVSTEEKLDMDGAFAFYTEQGTRLNDLGHSFDIYAETIADIGFEQIKPVITLSGGNIVLAQDFEERLVIKSLEKLCEISEETGVLSAGFNAKMVVKTTPNVSVKSFMGDGRHKGVRWRAGCIYPSSNLTILFDPNDKTKPNEYAYVQLRTTYTRSDRRIVTKITTFAKLFSNDKTQVAGGFDEEAACITQARIFCLLPFENVFDLETAIDKHLIRFVKKFATWERNSIETLTLPVTMQFYLNYMFFFRRSFVIQKDGISLDESAYFKCLLFKLKPSDAIKLIKPQLFSYSYDGNISSVELSTEALKDDVILVLDSFHNVVQWQGINIVNWIKEGVQNNPDYIFFKQTLDAVKRDCEFLMENRVPVPQYKETAAGKSQERILMTYLCSAGGVTNKTQKINYERFYSALCKHIVSSD</sequence>
<evidence type="ECO:0000259" key="4">
    <source>
        <dbReference type="Pfam" id="PF04811"/>
    </source>
</evidence>
<keyword evidence="2" id="KW-0653">Protein transport</keyword>
<dbReference type="SUPFAM" id="SSF81811">
    <property type="entry name" value="Helical domain of Sec23/24"/>
    <property type="match status" value="1"/>
</dbReference>
<dbReference type="Gene3D" id="1.20.120.730">
    <property type="entry name" value="Sec23/Sec24 helical domain"/>
    <property type="match status" value="1"/>
</dbReference>
<dbReference type="InterPro" id="IPR012990">
    <property type="entry name" value="Beta-sandwich_Sec23_24"/>
</dbReference>
<dbReference type="GO" id="GO:0030127">
    <property type="term" value="C:COPII vesicle coat"/>
    <property type="evidence" value="ECO:0007669"/>
    <property type="project" value="InterPro"/>
</dbReference>
<dbReference type="PANTHER" id="PTHR11141">
    <property type="entry name" value="PROTEIN TRANSPORT PROTEIN SEC23"/>
    <property type="match status" value="1"/>
</dbReference>
<dbReference type="GO" id="GO:0090110">
    <property type="term" value="P:COPII-coated vesicle cargo loading"/>
    <property type="evidence" value="ECO:0007669"/>
    <property type="project" value="TreeGrafter"/>
</dbReference>
<dbReference type="Pfam" id="PF08033">
    <property type="entry name" value="Sec23_BS"/>
    <property type="match status" value="1"/>
</dbReference>
<protein>
    <recommendedName>
        <fullName evidence="2">Protein transport protein SEC23</fullName>
    </recommendedName>
</protein>
<dbReference type="InterPro" id="IPR036180">
    <property type="entry name" value="Gelsolin-like_dom_sf"/>
</dbReference>
<keyword evidence="2" id="KW-0333">Golgi apparatus</keyword>
<keyword evidence="2" id="KW-0968">Cytoplasmic vesicle</keyword>
<comment type="subcellular location">
    <subcellularLocation>
        <location evidence="2">Cytoplasm</location>
    </subcellularLocation>
    <subcellularLocation>
        <location evidence="2">Cytoplasmic vesicle</location>
        <location evidence="2">COPII-coated vesicle membrane</location>
        <topology evidence="2">Peripheral membrane protein</topology>
        <orientation evidence="2">Cytoplasmic side</orientation>
    </subcellularLocation>
    <subcellularLocation>
        <location evidence="2">Endoplasmic reticulum membrane</location>
        <topology evidence="2">Peripheral membrane protein</topology>
        <orientation evidence="2">Cytoplasmic side</orientation>
    </subcellularLocation>
    <subcellularLocation>
        <location evidence="2">Golgi apparatus membrane</location>
        <topology evidence="2">Peripheral membrane protein</topology>
        <orientation evidence="2">Cytoplasmic side</orientation>
    </subcellularLocation>
</comment>
<name>A0A1W0E7B5_9MICR</name>
<evidence type="ECO:0000313" key="7">
    <source>
        <dbReference type="EMBL" id="OQS55092.1"/>
    </source>
</evidence>
<dbReference type="AlphaFoldDB" id="A0A1W0E7B5"/>
<keyword evidence="2" id="KW-0862">Zinc</keyword>
<feature type="domain" description="Gelsolin-like" evidence="3">
    <location>
        <begin position="376"/>
        <end position="460"/>
    </location>
</feature>
<dbReference type="OrthoDB" id="10256289at2759"/>
<comment type="caution">
    <text evidence="7">The sequence shown here is derived from an EMBL/GenBank/DDBJ whole genome shotgun (WGS) entry which is preliminary data.</text>
</comment>
<dbReference type="InterPro" id="IPR006896">
    <property type="entry name" value="Sec23/24_trunk_dom"/>
</dbReference>
<keyword evidence="2" id="KW-0256">Endoplasmic reticulum</keyword>
<keyword evidence="2" id="KW-0472">Membrane</keyword>
<accession>A0A1W0E7B5</accession>
<comment type="function">
    <text evidence="2">Component of the coat protein complex II (COPII) which promotes the formation of transport vesicles from the endoplasmic reticulum (ER). The coat has two main functions, the physical deformation of the endoplasmic reticulum membrane into vesicles and the selection of cargo molecules.</text>
</comment>
<dbReference type="STRING" id="646526.A0A1W0E7B5"/>
<dbReference type="Pfam" id="PF04815">
    <property type="entry name" value="Sec23_helical"/>
    <property type="match status" value="1"/>
</dbReference>
<gene>
    <name evidence="7" type="ORF">EHP00_314</name>
</gene>
<evidence type="ECO:0000259" key="6">
    <source>
        <dbReference type="Pfam" id="PF08033"/>
    </source>
</evidence>
<keyword evidence="2" id="KW-0813">Transport</keyword>
<dbReference type="Pfam" id="PF00626">
    <property type="entry name" value="Gelsolin"/>
    <property type="match status" value="1"/>
</dbReference>
<dbReference type="InterPro" id="IPR037364">
    <property type="entry name" value="Sec23"/>
</dbReference>
<evidence type="ECO:0000256" key="2">
    <source>
        <dbReference type="RuleBase" id="RU365030"/>
    </source>
</evidence>
<dbReference type="Gene3D" id="2.60.40.1670">
    <property type="entry name" value="beta-sandwich domain of Sec23/24"/>
    <property type="match status" value="1"/>
</dbReference>
<dbReference type="InterPro" id="IPR036175">
    <property type="entry name" value="Sec23/24_helical_dom_sf"/>
</dbReference>
<keyword evidence="2" id="KW-0963">Cytoplasm</keyword>
<dbReference type="InterPro" id="IPR036465">
    <property type="entry name" value="vWFA_dom_sf"/>
</dbReference>
<organism evidence="7 8">
    <name type="scientific">Ecytonucleospora hepatopenaei</name>
    <dbReference type="NCBI Taxonomy" id="646526"/>
    <lineage>
        <taxon>Eukaryota</taxon>
        <taxon>Fungi</taxon>
        <taxon>Fungi incertae sedis</taxon>
        <taxon>Microsporidia</taxon>
        <taxon>Enterocytozoonidae</taxon>
        <taxon>Ecytonucleospora</taxon>
    </lineage>
</organism>
<dbReference type="GO" id="GO:0046872">
    <property type="term" value="F:metal ion binding"/>
    <property type="evidence" value="ECO:0007669"/>
    <property type="project" value="UniProtKB-KW"/>
</dbReference>
<dbReference type="GO" id="GO:0006886">
    <property type="term" value="P:intracellular protein transport"/>
    <property type="evidence" value="ECO:0007669"/>
    <property type="project" value="InterPro"/>
</dbReference>
<dbReference type="PANTHER" id="PTHR11141:SF0">
    <property type="entry name" value="PROTEIN TRANSPORT PROTEIN SEC23"/>
    <property type="match status" value="1"/>
</dbReference>
<dbReference type="GO" id="GO:0005096">
    <property type="term" value="F:GTPase activator activity"/>
    <property type="evidence" value="ECO:0007669"/>
    <property type="project" value="TreeGrafter"/>
</dbReference>
<dbReference type="GO" id="GO:0070971">
    <property type="term" value="C:endoplasmic reticulum exit site"/>
    <property type="evidence" value="ECO:0007669"/>
    <property type="project" value="TreeGrafter"/>
</dbReference>
<dbReference type="VEuPathDB" id="MicrosporidiaDB:EHP00_314"/>
<keyword evidence="2" id="KW-0479">Metal-binding</keyword>
<evidence type="ECO:0000259" key="3">
    <source>
        <dbReference type="Pfam" id="PF00626"/>
    </source>
</evidence>
<dbReference type="InterPro" id="IPR007123">
    <property type="entry name" value="Gelsolin-like_dom"/>
</dbReference>
<feature type="domain" description="Sec23/Sec24 helical" evidence="5">
    <location>
        <begin position="261"/>
        <end position="358"/>
    </location>
</feature>
<feature type="domain" description="Sec23/Sec24 beta-sandwich" evidence="6">
    <location>
        <begin position="167"/>
        <end position="246"/>
    </location>
</feature>
<dbReference type="SUPFAM" id="SSF81995">
    <property type="entry name" value="beta-sandwich domain of Sec23/24"/>
    <property type="match status" value="1"/>
</dbReference>
<evidence type="ECO:0000256" key="1">
    <source>
        <dbReference type="ARBA" id="ARBA00009210"/>
    </source>
</evidence>
<keyword evidence="2" id="KW-0931">ER-Golgi transport</keyword>
<keyword evidence="8" id="KW-1185">Reference proteome</keyword>
<evidence type="ECO:0000313" key="8">
    <source>
        <dbReference type="Proteomes" id="UP000192758"/>
    </source>
</evidence>
<dbReference type="InterPro" id="IPR029006">
    <property type="entry name" value="ADF-H/Gelsolin-like_dom_sf"/>
</dbReference>
<dbReference type="Pfam" id="PF04811">
    <property type="entry name" value="Sec23_trunk"/>
    <property type="match status" value="1"/>
</dbReference>
<dbReference type="SUPFAM" id="SSF82754">
    <property type="entry name" value="C-terminal, gelsolin-like domain of Sec23/24"/>
    <property type="match status" value="1"/>
</dbReference>
<evidence type="ECO:0000259" key="5">
    <source>
        <dbReference type="Pfam" id="PF04815"/>
    </source>
</evidence>